<feature type="compositionally biased region" description="Basic and acidic residues" evidence="1">
    <location>
        <begin position="1"/>
        <end position="11"/>
    </location>
</feature>
<dbReference type="EMBL" id="CP039923">
    <property type="protein sequence ID" value="QCL96821.1"/>
    <property type="molecule type" value="Genomic_DNA"/>
</dbReference>
<sequence length="82" mass="9301">MIPCSHIEDGKQAGGRYGEPRNPRREGQCLPARGLTGYLSWREIYLVFAALNLFLCMPLHLPPCWTTGHLHASARPNRVRNM</sequence>
<evidence type="ECO:0000256" key="1">
    <source>
        <dbReference type="SAM" id="MobiDB-lite"/>
    </source>
</evidence>
<gene>
    <name evidence="2" type="ORF">CFBP7129_21930</name>
</gene>
<evidence type="ECO:0000313" key="2">
    <source>
        <dbReference type="EMBL" id="QCL96821.1"/>
    </source>
</evidence>
<name>A0A4D7YH82_AGRTU</name>
<protein>
    <submittedName>
        <fullName evidence="2">Uncharacterized protein</fullName>
    </submittedName>
</protein>
<accession>A0A4D7YH82</accession>
<dbReference type="AlphaFoldDB" id="A0A4D7YH82"/>
<evidence type="ECO:0000313" key="3">
    <source>
        <dbReference type="Proteomes" id="UP000298649"/>
    </source>
</evidence>
<proteinExistence type="predicted"/>
<dbReference type="Proteomes" id="UP000298649">
    <property type="component" value="Chromosome linear"/>
</dbReference>
<feature type="region of interest" description="Disordered" evidence="1">
    <location>
        <begin position="1"/>
        <end position="26"/>
    </location>
</feature>
<organism evidence="2 3">
    <name type="scientific">Agrobacterium tumefaciens</name>
    <dbReference type="NCBI Taxonomy" id="358"/>
    <lineage>
        <taxon>Bacteria</taxon>
        <taxon>Pseudomonadati</taxon>
        <taxon>Pseudomonadota</taxon>
        <taxon>Alphaproteobacteria</taxon>
        <taxon>Hyphomicrobiales</taxon>
        <taxon>Rhizobiaceae</taxon>
        <taxon>Rhizobium/Agrobacterium group</taxon>
        <taxon>Agrobacterium</taxon>
        <taxon>Agrobacterium tumefaciens complex</taxon>
    </lineage>
</organism>
<reference evidence="2 3" key="1">
    <citation type="submission" date="2019-04" db="EMBL/GenBank/DDBJ databases">
        <title>Complete genome sequence of Agrobacterium tumefaciens CFBP7129.</title>
        <authorList>
            <person name="Haryono M."/>
            <person name="Lin Y.-C."/>
            <person name="Lai E.-M."/>
            <person name="Kuo C.-H."/>
        </authorList>
    </citation>
    <scope>NUCLEOTIDE SEQUENCE [LARGE SCALE GENOMIC DNA]</scope>
    <source>
        <strain evidence="2 3">CFBP7129</strain>
    </source>
</reference>